<protein>
    <submittedName>
        <fullName evidence="2">Uncharacterized protein</fullName>
    </submittedName>
</protein>
<reference evidence="2" key="1">
    <citation type="submission" date="2020-11" db="EMBL/GenBank/DDBJ databases">
        <authorList>
            <consortium name="DOE Joint Genome Institute"/>
            <person name="Ahrendt S."/>
            <person name="Riley R."/>
            <person name="Andreopoulos W."/>
            <person name="Labutti K."/>
            <person name="Pangilinan J."/>
            <person name="Ruiz-Duenas F.J."/>
            <person name="Barrasa J.M."/>
            <person name="Sanchez-Garcia M."/>
            <person name="Camarero S."/>
            <person name="Miyauchi S."/>
            <person name="Serrano A."/>
            <person name="Linde D."/>
            <person name="Babiker R."/>
            <person name="Drula E."/>
            <person name="Ayuso-Fernandez I."/>
            <person name="Pacheco R."/>
            <person name="Padilla G."/>
            <person name="Ferreira P."/>
            <person name="Barriuso J."/>
            <person name="Kellner H."/>
            <person name="Castanera R."/>
            <person name="Alfaro M."/>
            <person name="Ramirez L."/>
            <person name="Pisabarro A.G."/>
            <person name="Kuo A."/>
            <person name="Tritt A."/>
            <person name="Lipzen A."/>
            <person name="He G."/>
            <person name="Yan M."/>
            <person name="Ng V."/>
            <person name="Cullen D."/>
            <person name="Martin F."/>
            <person name="Rosso M.-N."/>
            <person name="Henrissat B."/>
            <person name="Hibbett D."/>
            <person name="Martinez A.T."/>
            <person name="Grigoriev I.V."/>
        </authorList>
    </citation>
    <scope>NUCLEOTIDE SEQUENCE</scope>
    <source>
        <strain evidence="2">ATCC 90797</strain>
    </source>
</reference>
<keyword evidence="3" id="KW-1185">Reference proteome</keyword>
<sequence length="162" mass="17980">MAGIRSLLLCIRRLLASDDYGGAASSAVIVILVCWMLDIRPSKSDEASSKATNTPAAIFRCLVSLSTSCTRLSRVSRYPRFYGQTADASLCFPFLQLLNSIFFGAYLLLRHRVENPLVNHPEGAFRIPPPTEGLPKQIRVDPEKLFQTKKFFICAGLRSPIC</sequence>
<name>A0A9P6DGC0_PLEER</name>
<keyword evidence="1" id="KW-0812">Transmembrane</keyword>
<comment type="caution">
    <text evidence="2">The sequence shown here is derived from an EMBL/GenBank/DDBJ whole genome shotgun (WGS) entry which is preliminary data.</text>
</comment>
<evidence type="ECO:0000256" key="1">
    <source>
        <dbReference type="SAM" id="Phobius"/>
    </source>
</evidence>
<feature type="transmembrane region" description="Helical" evidence="1">
    <location>
        <begin position="90"/>
        <end position="109"/>
    </location>
</feature>
<dbReference type="EMBL" id="MU154552">
    <property type="protein sequence ID" value="KAF9496479.1"/>
    <property type="molecule type" value="Genomic_DNA"/>
</dbReference>
<dbReference type="Proteomes" id="UP000807025">
    <property type="component" value="Unassembled WGS sequence"/>
</dbReference>
<evidence type="ECO:0000313" key="2">
    <source>
        <dbReference type="EMBL" id="KAF9496479.1"/>
    </source>
</evidence>
<proteinExistence type="predicted"/>
<organism evidence="2 3">
    <name type="scientific">Pleurotus eryngii</name>
    <name type="common">Boletus of the steppes</name>
    <dbReference type="NCBI Taxonomy" id="5323"/>
    <lineage>
        <taxon>Eukaryota</taxon>
        <taxon>Fungi</taxon>
        <taxon>Dikarya</taxon>
        <taxon>Basidiomycota</taxon>
        <taxon>Agaricomycotina</taxon>
        <taxon>Agaricomycetes</taxon>
        <taxon>Agaricomycetidae</taxon>
        <taxon>Agaricales</taxon>
        <taxon>Pleurotineae</taxon>
        <taxon>Pleurotaceae</taxon>
        <taxon>Pleurotus</taxon>
    </lineage>
</organism>
<gene>
    <name evidence="2" type="ORF">BDN71DRAFT_756945</name>
</gene>
<dbReference type="AlphaFoldDB" id="A0A9P6DGC0"/>
<evidence type="ECO:0000313" key="3">
    <source>
        <dbReference type="Proteomes" id="UP000807025"/>
    </source>
</evidence>
<keyword evidence="1" id="KW-1133">Transmembrane helix</keyword>
<feature type="transmembrane region" description="Helical" evidence="1">
    <location>
        <begin position="20"/>
        <end position="37"/>
    </location>
</feature>
<keyword evidence="1" id="KW-0472">Membrane</keyword>
<accession>A0A9P6DGC0</accession>